<keyword evidence="4 6" id="KW-0472">Membrane</keyword>
<dbReference type="PANTHER" id="PTHR46060:SF1">
    <property type="entry name" value="MARINER MOS1 TRANSPOSASE-LIKE PROTEIN"/>
    <property type="match status" value="1"/>
</dbReference>
<dbReference type="PANTHER" id="PTHR46060">
    <property type="entry name" value="MARINER MOS1 TRANSPOSASE-LIKE PROTEIN"/>
    <property type="match status" value="1"/>
</dbReference>
<evidence type="ECO:0000256" key="4">
    <source>
        <dbReference type="ARBA" id="ARBA00023136"/>
    </source>
</evidence>
<accession>A0A4C1UTE7</accession>
<feature type="transmembrane region" description="Helical" evidence="6">
    <location>
        <begin position="125"/>
        <end position="148"/>
    </location>
</feature>
<dbReference type="InterPro" id="IPR036397">
    <property type="entry name" value="RNaseH_sf"/>
</dbReference>
<dbReference type="GO" id="GO:0003676">
    <property type="term" value="F:nucleic acid binding"/>
    <property type="evidence" value="ECO:0007669"/>
    <property type="project" value="InterPro"/>
</dbReference>
<comment type="subcellular location">
    <subcellularLocation>
        <location evidence="1">Membrane</location>
    </subcellularLocation>
</comment>
<dbReference type="Gene3D" id="3.30.420.10">
    <property type="entry name" value="Ribonuclease H-like superfamily/Ribonuclease H"/>
    <property type="match status" value="1"/>
</dbReference>
<dbReference type="OrthoDB" id="6760977at2759"/>
<evidence type="ECO:0000256" key="2">
    <source>
        <dbReference type="ARBA" id="ARBA00022692"/>
    </source>
</evidence>
<keyword evidence="8" id="KW-1185">Reference proteome</keyword>
<name>A0A4C1UTE7_EUMVA</name>
<evidence type="ECO:0000313" key="8">
    <source>
        <dbReference type="Proteomes" id="UP000299102"/>
    </source>
</evidence>
<feature type="region of interest" description="Disordered" evidence="5">
    <location>
        <begin position="51"/>
        <end position="114"/>
    </location>
</feature>
<feature type="compositionally biased region" description="Polar residues" evidence="5">
    <location>
        <begin position="432"/>
        <end position="442"/>
    </location>
</feature>
<evidence type="ECO:0000256" key="5">
    <source>
        <dbReference type="SAM" id="MobiDB-lite"/>
    </source>
</evidence>
<evidence type="ECO:0000256" key="6">
    <source>
        <dbReference type="SAM" id="Phobius"/>
    </source>
</evidence>
<dbReference type="Proteomes" id="UP000299102">
    <property type="component" value="Unassembled WGS sequence"/>
</dbReference>
<feature type="transmembrane region" description="Helical" evidence="6">
    <location>
        <begin position="388"/>
        <end position="406"/>
    </location>
</feature>
<gene>
    <name evidence="7" type="ORF">EVAR_78960_1</name>
</gene>
<keyword evidence="3 6" id="KW-1133">Transmembrane helix</keyword>
<protein>
    <recommendedName>
        <fullName evidence="9">G-protein coupled receptors family 1 profile domain-containing protein</fullName>
    </recommendedName>
</protein>
<dbReference type="SUPFAM" id="SSF81321">
    <property type="entry name" value="Family A G protein-coupled receptor-like"/>
    <property type="match status" value="1"/>
</dbReference>
<feature type="transmembrane region" description="Helical" evidence="6">
    <location>
        <begin position="548"/>
        <end position="568"/>
    </location>
</feature>
<dbReference type="GO" id="GO:0016020">
    <property type="term" value="C:membrane"/>
    <property type="evidence" value="ECO:0007669"/>
    <property type="project" value="UniProtKB-SubCell"/>
</dbReference>
<evidence type="ECO:0000313" key="7">
    <source>
        <dbReference type="EMBL" id="GBP29266.1"/>
    </source>
</evidence>
<feature type="transmembrane region" description="Helical" evidence="6">
    <location>
        <begin position="462"/>
        <end position="484"/>
    </location>
</feature>
<dbReference type="CDD" id="cd00637">
    <property type="entry name" value="7tm_classA_rhodopsin-like"/>
    <property type="match status" value="1"/>
</dbReference>
<dbReference type="InterPro" id="IPR052709">
    <property type="entry name" value="Transposase-MT_Hybrid"/>
</dbReference>
<dbReference type="InterPro" id="IPR000276">
    <property type="entry name" value="GPCR_Rhodpsn"/>
</dbReference>
<evidence type="ECO:0000256" key="1">
    <source>
        <dbReference type="ARBA" id="ARBA00004370"/>
    </source>
</evidence>
<feature type="transmembrane region" description="Helical" evidence="6">
    <location>
        <begin position="504"/>
        <end position="528"/>
    </location>
</feature>
<feature type="transmembrane region" description="Helical" evidence="6">
    <location>
        <begin position="334"/>
        <end position="356"/>
    </location>
</feature>
<feature type="compositionally biased region" description="Low complexity" evidence="5">
    <location>
        <begin position="98"/>
        <end position="111"/>
    </location>
</feature>
<keyword evidence="2 6" id="KW-0812">Transmembrane</keyword>
<sequence>MLQKLQELENNRAFYLFWAIERACVKYVPYTHPGRTCANPCSTVHGDVGAPGVRSPARTPNNNQPVCPSMRIRSKFEGTQKTSPSVGPERRASHCSRRAPGPRARRAMAPAASPPQPPVFPPAPLLAYIGSVAGAGVLANCALIFSLLRRFRPVQTSLTDDLPEGRPSLVTTECNISAVRLTTETDKRMPYQQIWTSLGIGMNHQVHEILHEYLAVRKHCTRWIPDNLIEAQKLRRVNWCREMTQRFADGESNAVYDMVTDDESWIYDYDSETKRQKVVYGRRNGFMLRMKRSPKRPLTTSEKSVSLSGSIECSDVPISTDTILKSNNNNKNNFIGLNSILTQFAIVDLVLIVANISPEVWCYNFHGWCFGAPAWVLHCGLKSFSNAAALYFTMTVSFHALASAATERKSTKRRAKNTTEDEEVRSSRHSLVASSDSSTPPRTMNVEYRTASASAPIALPSILVWTLAVSVSIPEFVLAARAVFEDEIDACNNINSARHIHIVYSSLTALNTFVPLAMLCVVCICVIVKLSTRRRTRGTVQRDDSTAALRLSLCFLGAFALLCTPHILFSAYQTYRSEVGVAVGMTDLSLSCLRLAAPLVRPLSCFAALPRLRRVFIGTKDLNGDLV</sequence>
<proteinExistence type="predicted"/>
<dbReference type="Gene3D" id="1.20.1070.10">
    <property type="entry name" value="Rhodopsin 7-helix transmembrane proteins"/>
    <property type="match status" value="1"/>
</dbReference>
<evidence type="ECO:0008006" key="9">
    <source>
        <dbReference type="Google" id="ProtNLM"/>
    </source>
</evidence>
<dbReference type="Pfam" id="PF00001">
    <property type="entry name" value="7tm_1"/>
    <property type="match status" value="1"/>
</dbReference>
<feature type="region of interest" description="Disordered" evidence="5">
    <location>
        <begin position="409"/>
        <end position="444"/>
    </location>
</feature>
<dbReference type="AlphaFoldDB" id="A0A4C1UTE7"/>
<dbReference type="GO" id="GO:0004930">
    <property type="term" value="F:G protein-coupled receptor activity"/>
    <property type="evidence" value="ECO:0007669"/>
    <property type="project" value="InterPro"/>
</dbReference>
<dbReference type="EMBL" id="BGZK01000218">
    <property type="protein sequence ID" value="GBP29266.1"/>
    <property type="molecule type" value="Genomic_DNA"/>
</dbReference>
<reference evidence="7 8" key="1">
    <citation type="journal article" date="2019" name="Commun. Biol.">
        <title>The bagworm genome reveals a unique fibroin gene that provides high tensile strength.</title>
        <authorList>
            <person name="Kono N."/>
            <person name="Nakamura H."/>
            <person name="Ohtoshi R."/>
            <person name="Tomita M."/>
            <person name="Numata K."/>
            <person name="Arakawa K."/>
        </authorList>
    </citation>
    <scope>NUCLEOTIDE SEQUENCE [LARGE SCALE GENOMIC DNA]</scope>
</reference>
<comment type="caution">
    <text evidence="7">The sequence shown here is derived from an EMBL/GenBank/DDBJ whole genome shotgun (WGS) entry which is preliminary data.</text>
</comment>
<evidence type="ECO:0000256" key="3">
    <source>
        <dbReference type="ARBA" id="ARBA00022989"/>
    </source>
</evidence>
<organism evidence="7 8">
    <name type="scientific">Eumeta variegata</name>
    <name type="common">Bagworm moth</name>
    <name type="synonym">Eumeta japonica</name>
    <dbReference type="NCBI Taxonomy" id="151549"/>
    <lineage>
        <taxon>Eukaryota</taxon>
        <taxon>Metazoa</taxon>
        <taxon>Ecdysozoa</taxon>
        <taxon>Arthropoda</taxon>
        <taxon>Hexapoda</taxon>
        <taxon>Insecta</taxon>
        <taxon>Pterygota</taxon>
        <taxon>Neoptera</taxon>
        <taxon>Endopterygota</taxon>
        <taxon>Lepidoptera</taxon>
        <taxon>Glossata</taxon>
        <taxon>Ditrysia</taxon>
        <taxon>Tineoidea</taxon>
        <taxon>Psychidae</taxon>
        <taxon>Oiketicinae</taxon>
        <taxon>Eumeta</taxon>
    </lineage>
</organism>